<keyword evidence="2" id="KW-1003">Cell membrane</keyword>
<dbReference type="RefSeq" id="WP_404608393.1">
    <property type="nucleotide sequence ID" value="NZ_JBIYDN010000010.1"/>
</dbReference>
<evidence type="ECO:0000256" key="4">
    <source>
        <dbReference type="ARBA" id="ARBA00022989"/>
    </source>
</evidence>
<feature type="transmembrane region" description="Helical" evidence="6">
    <location>
        <begin position="275"/>
        <end position="299"/>
    </location>
</feature>
<organism evidence="7 8">
    <name type="scientific">Caballeronia udeis</name>
    <dbReference type="NCBI Taxonomy" id="1232866"/>
    <lineage>
        <taxon>Bacteria</taxon>
        <taxon>Pseudomonadati</taxon>
        <taxon>Pseudomonadota</taxon>
        <taxon>Betaproteobacteria</taxon>
        <taxon>Burkholderiales</taxon>
        <taxon>Burkholderiaceae</taxon>
        <taxon>Caballeronia</taxon>
    </lineage>
</organism>
<feature type="transmembrane region" description="Helical" evidence="6">
    <location>
        <begin position="147"/>
        <end position="168"/>
    </location>
</feature>
<accession>A0ABW8MIZ7</accession>
<name>A0ABW8MIZ7_9BURK</name>
<evidence type="ECO:0000256" key="2">
    <source>
        <dbReference type="ARBA" id="ARBA00022475"/>
    </source>
</evidence>
<reference evidence="7 8" key="1">
    <citation type="submission" date="2024-11" db="EMBL/GenBank/DDBJ databases">
        <title>Using genomics to understand microbial adaptation to soil warming.</title>
        <authorList>
            <person name="Deangelis K.M. PhD."/>
        </authorList>
    </citation>
    <scope>NUCLEOTIDE SEQUENCE [LARGE SCALE GENOMIC DNA]</scope>
    <source>
        <strain evidence="7 8">GAS97</strain>
    </source>
</reference>
<dbReference type="Pfam" id="PF02653">
    <property type="entry name" value="BPD_transp_2"/>
    <property type="match status" value="1"/>
</dbReference>
<gene>
    <name evidence="7" type="ORF">ABH943_003656</name>
</gene>
<protein>
    <submittedName>
        <fullName evidence="7">Ribose transport system permease protein</fullName>
    </submittedName>
</protein>
<evidence type="ECO:0000256" key="5">
    <source>
        <dbReference type="ARBA" id="ARBA00023136"/>
    </source>
</evidence>
<evidence type="ECO:0000256" key="1">
    <source>
        <dbReference type="ARBA" id="ARBA00004651"/>
    </source>
</evidence>
<keyword evidence="3 6" id="KW-0812">Transmembrane</keyword>
<keyword evidence="4 6" id="KW-1133">Transmembrane helix</keyword>
<comment type="subcellular location">
    <subcellularLocation>
        <location evidence="1">Cell membrane</location>
        <topology evidence="1">Multi-pass membrane protein</topology>
    </subcellularLocation>
</comment>
<feature type="transmembrane region" description="Helical" evidence="6">
    <location>
        <begin position="319"/>
        <end position="339"/>
    </location>
</feature>
<dbReference type="InterPro" id="IPR001851">
    <property type="entry name" value="ABC_transp_permease"/>
</dbReference>
<sequence>MTGSPGDIGTQGIEMNKPIEATIEMKRRTSLGVRLLRSRETGIIGALLIMVLALSIFAPNFASVDNLLNDTRNLSFVGIVVLGQAAVMITGGIDLSVGSVWGLSAVASAAMMQAGLGVVPACVLTLLIAASVGLFNGLCVTKLRMLPFVPTLATMSIARALALIITRGKAIDGFRPDGDAFFALGGGDILGLPTPFVIFVVLSVIAGVVLKRSVYGRQLYAVGGNERAAMLTGLDVDRLKISVYVMSSVLAGLAGIIEVSYLSSAISNQGLGKELSVIAAAVIGGTALSGGEGTVIGVFVGTVILEVLRNGLILLGTDAYWQGVFVGSVIVFAVFIDQLRKGVWRRR</sequence>
<keyword evidence="8" id="KW-1185">Reference proteome</keyword>
<feature type="transmembrane region" description="Helical" evidence="6">
    <location>
        <begin position="74"/>
        <end position="103"/>
    </location>
</feature>
<evidence type="ECO:0000313" key="7">
    <source>
        <dbReference type="EMBL" id="MFK4443634.1"/>
    </source>
</evidence>
<dbReference type="PANTHER" id="PTHR32196">
    <property type="entry name" value="ABC TRANSPORTER PERMEASE PROTEIN YPHD-RELATED-RELATED"/>
    <property type="match status" value="1"/>
</dbReference>
<feature type="transmembrane region" description="Helical" evidence="6">
    <location>
        <begin position="115"/>
        <end position="135"/>
    </location>
</feature>
<evidence type="ECO:0000256" key="3">
    <source>
        <dbReference type="ARBA" id="ARBA00022692"/>
    </source>
</evidence>
<dbReference type="EMBL" id="JBIYDN010000010">
    <property type="protein sequence ID" value="MFK4443634.1"/>
    <property type="molecule type" value="Genomic_DNA"/>
</dbReference>
<comment type="caution">
    <text evidence="7">The sequence shown here is derived from an EMBL/GenBank/DDBJ whole genome shotgun (WGS) entry which is preliminary data.</text>
</comment>
<feature type="transmembrane region" description="Helical" evidence="6">
    <location>
        <begin position="43"/>
        <end position="62"/>
    </location>
</feature>
<keyword evidence="5 6" id="KW-0472">Membrane</keyword>
<evidence type="ECO:0000256" key="6">
    <source>
        <dbReference type="SAM" id="Phobius"/>
    </source>
</evidence>
<dbReference type="Proteomes" id="UP001620514">
    <property type="component" value="Unassembled WGS sequence"/>
</dbReference>
<dbReference type="CDD" id="cd06579">
    <property type="entry name" value="TM_PBP1_transp_AraH_like"/>
    <property type="match status" value="1"/>
</dbReference>
<feature type="transmembrane region" description="Helical" evidence="6">
    <location>
        <begin position="189"/>
        <end position="210"/>
    </location>
</feature>
<evidence type="ECO:0000313" key="8">
    <source>
        <dbReference type="Proteomes" id="UP001620514"/>
    </source>
</evidence>
<proteinExistence type="predicted"/>